<dbReference type="PANTHER" id="PTHR43364:SF7">
    <property type="entry name" value="NADP-DEPENDENT OXIDOREDUCTASE DOMAIN-CONTAINING PROTEIN-RELATED"/>
    <property type="match status" value="1"/>
</dbReference>
<name>A0AAD7P290_9AGAR</name>
<dbReference type="EMBL" id="JARJLG010000001">
    <property type="protein sequence ID" value="KAJ7784995.1"/>
    <property type="molecule type" value="Genomic_DNA"/>
</dbReference>
<dbReference type="InterPro" id="IPR050523">
    <property type="entry name" value="AKR_Detox_Biosynth"/>
</dbReference>
<dbReference type="InterPro" id="IPR023210">
    <property type="entry name" value="NADP_OxRdtase_dom"/>
</dbReference>
<evidence type="ECO:0000259" key="3">
    <source>
        <dbReference type="Pfam" id="PF00248"/>
    </source>
</evidence>
<dbReference type="Gene3D" id="3.20.20.100">
    <property type="entry name" value="NADP-dependent oxidoreductase domain"/>
    <property type="match status" value="1"/>
</dbReference>
<dbReference type="Proteomes" id="UP001215280">
    <property type="component" value="Unassembled WGS sequence"/>
</dbReference>
<dbReference type="InterPro" id="IPR036812">
    <property type="entry name" value="NAD(P)_OxRdtase_dom_sf"/>
</dbReference>
<dbReference type="AlphaFoldDB" id="A0AAD7P290"/>
<keyword evidence="5" id="KW-1185">Reference proteome</keyword>
<comment type="caution">
    <text evidence="4">The sequence shown here is derived from an EMBL/GenBank/DDBJ whole genome shotgun (WGS) entry which is preliminary data.</text>
</comment>
<reference evidence="4" key="1">
    <citation type="submission" date="2023-03" db="EMBL/GenBank/DDBJ databases">
        <title>Massive genome expansion in bonnet fungi (Mycena s.s.) driven by repeated elements and novel gene families across ecological guilds.</title>
        <authorList>
            <consortium name="Lawrence Berkeley National Laboratory"/>
            <person name="Harder C.B."/>
            <person name="Miyauchi S."/>
            <person name="Viragh M."/>
            <person name="Kuo A."/>
            <person name="Thoen E."/>
            <person name="Andreopoulos B."/>
            <person name="Lu D."/>
            <person name="Skrede I."/>
            <person name="Drula E."/>
            <person name="Henrissat B."/>
            <person name="Morin E."/>
            <person name="Kohler A."/>
            <person name="Barry K."/>
            <person name="LaButti K."/>
            <person name="Morin E."/>
            <person name="Salamov A."/>
            <person name="Lipzen A."/>
            <person name="Mereny Z."/>
            <person name="Hegedus B."/>
            <person name="Baldrian P."/>
            <person name="Stursova M."/>
            <person name="Weitz H."/>
            <person name="Taylor A."/>
            <person name="Grigoriev I.V."/>
            <person name="Nagy L.G."/>
            <person name="Martin F."/>
            <person name="Kauserud H."/>
        </authorList>
    </citation>
    <scope>NUCLEOTIDE SEQUENCE</scope>
    <source>
        <strain evidence="4">CBHHK188m</strain>
    </source>
</reference>
<evidence type="ECO:0000256" key="2">
    <source>
        <dbReference type="ARBA" id="ARBA00038157"/>
    </source>
</evidence>
<protein>
    <submittedName>
        <fullName evidence="4">YFL056Cp-like protein</fullName>
    </submittedName>
</protein>
<organism evidence="4 5">
    <name type="scientific">Mycena maculata</name>
    <dbReference type="NCBI Taxonomy" id="230809"/>
    <lineage>
        <taxon>Eukaryota</taxon>
        <taxon>Fungi</taxon>
        <taxon>Dikarya</taxon>
        <taxon>Basidiomycota</taxon>
        <taxon>Agaricomycotina</taxon>
        <taxon>Agaricomycetes</taxon>
        <taxon>Agaricomycetidae</taxon>
        <taxon>Agaricales</taxon>
        <taxon>Marasmiineae</taxon>
        <taxon>Mycenaceae</taxon>
        <taxon>Mycena</taxon>
    </lineage>
</organism>
<sequence>MADMFSSAPPPATKLGRYRQLAPRAAVHVSPLALGGGSIGDKWVGAAGMGAMDKEFSFKLLDAYFNAGGKLYLNFIDTANQYQNGSSEEFIGEWAEARGYRDQLVITTKV</sequence>
<feature type="domain" description="NADP-dependent oxidoreductase" evidence="3">
    <location>
        <begin position="31"/>
        <end position="110"/>
    </location>
</feature>
<gene>
    <name evidence="4" type="ORF">DFH07DRAFT_726492</name>
</gene>
<dbReference type="PANTHER" id="PTHR43364">
    <property type="entry name" value="NADH-SPECIFIC METHYLGLYOXAL REDUCTASE-RELATED"/>
    <property type="match status" value="1"/>
</dbReference>
<comment type="similarity">
    <text evidence="2">Belongs to the aldo/keto reductase family. Aldo/keto reductase 2 subfamily.</text>
</comment>
<proteinExistence type="inferred from homology"/>
<evidence type="ECO:0000313" key="4">
    <source>
        <dbReference type="EMBL" id="KAJ7784995.1"/>
    </source>
</evidence>
<dbReference type="Pfam" id="PF00248">
    <property type="entry name" value="Aldo_ket_red"/>
    <property type="match status" value="1"/>
</dbReference>
<dbReference type="SUPFAM" id="SSF51430">
    <property type="entry name" value="NAD(P)-linked oxidoreductase"/>
    <property type="match status" value="1"/>
</dbReference>
<evidence type="ECO:0000256" key="1">
    <source>
        <dbReference type="ARBA" id="ARBA00022857"/>
    </source>
</evidence>
<keyword evidence="1" id="KW-0521">NADP</keyword>
<accession>A0AAD7P290</accession>
<evidence type="ECO:0000313" key="5">
    <source>
        <dbReference type="Proteomes" id="UP001215280"/>
    </source>
</evidence>